<feature type="transmembrane region" description="Helical" evidence="5">
    <location>
        <begin position="12"/>
        <end position="35"/>
    </location>
</feature>
<evidence type="ECO:0000313" key="7">
    <source>
        <dbReference type="EMBL" id="TYC51814.1"/>
    </source>
</evidence>
<dbReference type="InterPro" id="IPR051533">
    <property type="entry name" value="WaaL-like"/>
</dbReference>
<evidence type="ECO:0000256" key="2">
    <source>
        <dbReference type="ARBA" id="ARBA00022692"/>
    </source>
</evidence>
<dbReference type="InterPro" id="IPR007016">
    <property type="entry name" value="O-antigen_ligase-rel_domated"/>
</dbReference>
<dbReference type="EMBL" id="SDKK01000037">
    <property type="protein sequence ID" value="TYC51814.1"/>
    <property type="molecule type" value="Genomic_DNA"/>
</dbReference>
<dbReference type="GO" id="GO:0016874">
    <property type="term" value="F:ligase activity"/>
    <property type="evidence" value="ECO:0007669"/>
    <property type="project" value="UniProtKB-KW"/>
</dbReference>
<comment type="subcellular location">
    <subcellularLocation>
        <location evidence="1">Membrane</location>
        <topology evidence="1">Multi-pass membrane protein</topology>
    </subcellularLocation>
</comment>
<evidence type="ECO:0000259" key="6">
    <source>
        <dbReference type="Pfam" id="PF04932"/>
    </source>
</evidence>
<feature type="transmembrane region" description="Helical" evidence="5">
    <location>
        <begin position="166"/>
        <end position="184"/>
    </location>
</feature>
<keyword evidence="2 5" id="KW-0812">Transmembrane</keyword>
<dbReference type="AlphaFoldDB" id="A0A6C2CCW3"/>
<proteinExistence type="predicted"/>
<feature type="transmembrane region" description="Helical" evidence="5">
    <location>
        <begin position="120"/>
        <end position="137"/>
    </location>
</feature>
<sequence length="406" mass="44515">MDVRDRARSFGAAKMMVSFAGRICLCIYIVIGLGLSGVEAVSRFAAFAALFGVVLYFATYRKVPKGLGAYLFVLGYFSLSWFWAKEAAVGVLGNYLSAVLGGLLLFLALRAKWVSPAQAVLLLLLPFFLNLYAYIIGDNLTSSLFDIEEDAAFKRFGGYVGHPNALVTRLIAPLVVLAFLVSYIRRKSVVLLLLSLSLASAFFAIYSSGSKKSILLMLPPLVMMGLFFFRKEDGKSESGGGGVKNLGFILFLVVSVVVGANFSTDEIEVFSRFESFFSGSDESTDERRLLVLIAPSLIVDAPMFGHGLDQYAIVSGVGFYSHNNYVEALVNTGVVGFFLYYFVFLDKLNQLRRQRSGIFLSLLCIVLFVSLDVTGVTYGDRGSQIMLMAFFFRAVTGERAVGRVYG</sequence>
<gene>
    <name evidence="7" type="ORF">ETQ85_23640</name>
</gene>
<dbReference type="PANTHER" id="PTHR37422:SF13">
    <property type="entry name" value="LIPOPOLYSACCHARIDE BIOSYNTHESIS PROTEIN PA4999-RELATED"/>
    <property type="match status" value="1"/>
</dbReference>
<dbReference type="PANTHER" id="PTHR37422">
    <property type="entry name" value="TEICHURONIC ACID BIOSYNTHESIS PROTEIN TUAE"/>
    <property type="match status" value="1"/>
</dbReference>
<reference evidence="7 8" key="1">
    <citation type="submission" date="2019-01" db="EMBL/GenBank/DDBJ databases">
        <title>Zoogloea oleivorans genome sequencing and assembly.</title>
        <authorList>
            <person name="Tancsics A."/>
            <person name="Farkas M."/>
            <person name="Kriszt B."/>
            <person name="Maroti G."/>
            <person name="Horvath B."/>
        </authorList>
    </citation>
    <scope>NUCLEOTIDE SEQUENCE [LARGE SCALE GENOMIC DNA]</scope>
    <source>
        <strain evidence="7 8">Buc</strain>
    </source>
</reference>
<dbReference type="OrthoDB" id="2957833at2"/>
<feature type="transmembrane region" description="Helical" evidence="5">
    <location>
        <begin position="357"/>
        <end position="378"/>
    </location>
</feature>
<evidence type="ECO:0000256" key="3">
    <source>
        <dbReference type="ARBA" id="ARBA00022989"/>
    </source>
</evidence>
<organism evidence="7 8">
    <name type="scientific">Zoogloea oleivorans</name>
    <dbReference type="NCBI Taxonomy" id="1552750"/>
    <lineage>
        <taxon>Bacteria</taxon>
        <taxon>Pseudomonadati</taxon>
        <taxon>Pseudomonadota</taxon>
        <taxon>Betaproteobacteria</taxon>
        <taxon>Rhodocyclales</taxon>
        <taxon>Zoogloeaceae</taxon>
        <taxon>Zoogloea</taxon>
    </lineage>
</organism>
<evidence type="ECO:0000256" key="5">
    <source>
        <dbReference type="SAM" id="Phobius"/>
    </source>
</evidence>
<keyword evidence="8" id="KW-1185">Reference proteome</keyword>
<name>A0A6C2CCW3_9RHOO</name>
<feature type="transmembrane region" description="Helical" evidence="5">
    <location>
        <begin position="328"/>
        <end position="345"/>
    </location>
</feature>
<protein>
    <submittedName>
        <fullName evidence="7">O-antigen ligase domain-containing protein</fullName>
    </submittedName>
</protein>
<evidence type="ECO:0000313" key="8">
    <source>
        <dbReference type="Proteomes" id="UP000389128"/>
    </source>
</evidence>
<feature type="transmembrane region" description="Helical" evidence="5">
    <location>
        <begin position="67"/>
        <end position="84"/>
    </location>
</feature>
<dbReference type="GO" id="GO:0016020">
    <property type="term" value="C:membrane"/>
    <property type="evidence" value="ECO:0007669"/>
    <property type="project" value="UniProtKB-SubCell"/>
</dbReference>
<evidence type="ECO:0000256" key="4">
    <source>
        <dbReference type="ARBA" id="ARBA00023136"/>
    </source>
</evidence>
<feature type="domain" description="O-antigen ligase-related" evidence="6">
    <location>
        <begin position="197"/>
        <end position="340"/>
    </location>
</feature>
<feature type="transmembrane region" description="Helical" evidence="5">
    <location>
        <begin position="90"/>
        <end position="108"/>
    </location>
</feature>
<accession>A0A6C2CCW3</accession>
<comment type="caution">
    <text evidence="7">The sequence shown here is derived from an EMBL/GenBank/DDBJ whole genome shotgun (WGS) entry which is preliminary data.</text>
</comment>
<keyword evidence="7" id="KW-0436">Ligase</keyword>
<feature type="transmembrane region" description="Helical" evidence="5">
    <location>
        <begin position="41"/>
        <end position="60"/>
    </location>
</feature>
<keyword evidence="3 5" id="KW-1133">Transmembrane helix</keyword>
<feature type="transmembrane region" description="Helical" evidence="5">
    <location>
        <begin position="189"/>
        <end position="207"/>
    </location>
</feature>
<feature type="transmembrane region" description="Helical" evidence="5">
    <location>
        <begin position="213"/>
        <end position="230"/>
    </location>
</feature>
<evidence type="ECO:0000256" key="1">
    <source>
        <dbReference type="ARBA" id="ARBA00004141"/>
    </source>
</evidence>
<dbReference type="RefSeq" id="WP_148581510.1">
    <property type="nucleotide sequence ID" value="NZ_SDKK01000037.1"/>
</dbReference>
<keyword evidence="4 5" id="KW-0472">Membrane</keyword>
<dbReference type="Proteomes" id="UP000389128">
    <property type="component" value="Unassembled WGS sequence"/>
</dbReference>
<dbReference type="Pfam" id="PF04932">
    <property type="entry name" value="Wzy_C"/>
    <property type="match status" value="1"/>
</dbReference>
<feature type="transmembrane region" description="Helical" evidence="5">
    <location>
        <begin position="242"/>
        <end position="262"/>
    </location>
</feature>